<organism evidence="1 2">
    <name type="scientific">Shewanella mangrovi</name>
    <dbReference type="NCBI Taxonomy" id="1515746"/>
    <lineage>
        <taxon>Bacteria</taxon>
        <taxon>Pseudomonadati</taxon>
        <taxon>Pseudomonadota</taxon>
        <taxon>Gammaproteobacteria</taxon>
        <taxon>Alteromonadales</taxon>
        <taxon>Shewanellaceae</taxon>
        <taxon>Shewanella</taxon>
    </lineage>
</organism>
<dbReference type="eggNOG" id="ENOG502ZVC8">
    <property type="taxonomic scope" value="Bacteria"/>
</dbReference>
<dbReference type="RefSeq" id="WP_037438943.1">
    <property type="nucleotide sequence ID" value="NZ_JPEO01000001.1"/>
</dbReference>
<evidence type="ECO:0000313" key="1">
    <source>
        <dbReference type="EMBL" id="KFZ39084.1"/>
    </source>
</evidence>
<evidence type="ECO:0000313" key="2">
    <source>
        <dbReference type="Proteomes" id="UP000029264"/>
    </source>
</evidence>
<reference evidence="1 2" key="1">
    <citation type="submission" date="2014-06" db="EMBL/GenBank/DDBJ databases">
        <title>Shewanella sp. YQH10.</title>
        <authorList>
            <person name="Liu Y."/>
            <person name="Zeng R."/>
        </authorList>
    </citation>
    <scope>NUCLEOTIDE SEQUENCE [LARGE SCALE GENOMIC DNA]</scope>
    <source>
        <strain evidence="1 2">YQH10</strain>
    </source>
</reference>
<accession>A0A094JM02</accession>
<dbReference type="STRING" id="1515746.HR45_01415"/>
<gene>
    <name evidence="1" type="ORF">HR45_01415</name>
</gene>
<sequence length="282" mass="32377">MLSAVVLASGLFSLTVGEREALVCPPQQYYQCLAEVPQTLRRDFPQSSEGVRQALGLRAAMAMPIDDNHFAGIILWAPKRLPSSISALWNDTVYQLPLQQQAQLTLWHELGHLEIKRLQRQNLLPQTLSTLEHEWLADAYMVWRSVQETGELTLAQQQLDRRNMAVFADIKNFSHWTALYLNQAVEQLDAQQVQHQPFAPWLVNLYQHTQQYNEDELQEFSGLLQRLFGMGRSQSLPDYMSWRRPTLGQVLAPTLRRVMGISAANQWMTEQNLLPKQSAARQ</sequence>
<protein>
    <submittedName>
        <fullName evidence="1">Uncharacterized protein</fullName>
    </submittedName>
</protein>
<comment type="caution">
    <text evidence="1">The sequence shown here is derived from an EMBL/GenBank/DDBJ whole genome shotgun (WGS) entry which is preliminary data.</text>
</comment>
<keyword evidence="2" id="KW-1185">Reference proteome</keyword>
<dbReference type="OrthoDB" id="6398122at2"/>
<dbReference type="EMBL" id="JPEO01000001">
    <property type="protein sequence ID" value="KFZ39084.1"/>
    <property type="molecule type" value="Genomic_DNA"/>
</dbReference>
<proteinExistence type="predicted"/>
<name>A0A094JM02_9GAMM</name>
<dbReference type="AlphaFoldDB" id="A0A094JM02"/>
<dbReference type="Proteomes" id="UP000029264">
    <property type="component" value="Unassembled WGS sequence"/>
</dbReference>